<organism evidence="1">
    <name type="scientific">Arundo donax</name>
    <name type="common">Giant reed</name>
    <name type="synonym">Donax arundinaceus</name>
    <dbReference type="NCBI Taxonomy" id="35708"/>
    <lineage>
        <taxon>Eukaryota</taxon>
        <taxon>Viridiplantae</taxon>
        <taxon>Streptophyta</taxon>
        <taxon>Embryophyta</taxon>
        <taxon>Tracheophyta</taxon>
        <taxon>Spermatophyta</taxon>
        <taxon>Magnoliopsida</taxon>
        <taxon>Liliopsida</taxon>
        <taxon>Poales</taxon>
        <taxon>Poaceae</taxon>
        <taxon>PACMAD clade</taxon>
        <taxon>Arundinoideae</taxon>
        <taxon>Arundineae</taxon>
        <taxon>Arundo</taxon>
    </lineage>
</organism>
<evidence type="ECO:0000313" key="1">
    <source>
        <dbReference type="EMBL" id="JAD38218.1"/>
    </source>
</evidence>
<name>A0A0A8ZKL9_ARUDO</name>
<reference evidence="1" key="2">
    <citation type="journal article" date="2015" name="Data Brief">
        <title>Shoot transcriptome of the giant reed, Arundo donax.</title>
        <authorList>
            <person name="Barrero R.A."/>
            <person name="Guerrero F.D."/>
            <person name="Moolhuijzen P."/>
            <person name="Goolsby J.A."/>
            <person name="Tidwell J."/>
            <person name="Bellgard S.E."/>
            <person name="Bellgard M.I."/>
        </authorList>
    </citation>
    <scope>NUCLEOTIDE SEQUENCE</scope>
    <source>
        <tissue evidence="1">Shoot tissue taken approximately 20 cm above the soil surface</tissue>
    </source>
</reference>
<accession>A0A0A8ZKL9</accession>
<dbReference type="AlphaFoldDB" id="A0A0A8ZKL9"/>
<dbReference type="EMBL" id="GBRH01259677">
    <property type="protein sequence ID" value="JAD38218.1"/>
    <property type="molecule type" value="Transcribed_RNA"/>
</dbReference>
<sequence length="116" mass="13629">MPDLCMSHRQRCASLVIYMSRSTRHRRPPLLKFIGPSATYIDQVNTSLLFFPASAQRRRERSDRFCAHMVESILCAYAPIIHGDGILIRHFASSWYENCFFLVDKLHWICTRPLER</sequence>
<reference evidence="1" key="1">
    <citation type="submission" date="2014-09" db="EMBL/GenBank/DDBJ databases">
        <authorList>
            <person name="Magalhaes I.L.F."/>
            <person name="Oliveira U."/>
            <person name="Santos F.R."/>
            <person name="Vidigal T.H.D.A."/>
            <person name="Brescovit A.D."/>
            <person name="Santos A.J."/>
        </authorList>
    </citation>
    <scope>NUCLEOTIDE SEQUENCE</scope>
    <source>
        <tissue evidence="1">Shoot tissue taken approximately 20 cm above the soil surface</tissue>
    </source>
</reference>
<proteinExistence type="predicted"/>
<protein>
    <submittedName>
        <fullName evidence="1">Uncharacterized protein</fullName>
    </submittedName>
</protein>